<protein>
    <recommendedName>
        <fullName evidence="4 5">Translation initiation factor IF-3</fullName>
    </recommendedName>
</protein>
<proteinExistence type="inferred from homology"/>
<dbReference type="GO" id="GO:0032790">
    <property type="term" value="P:ribosome disassembly"/>
    <property type="evidence" value="ECO:0007669"/>
    <property type="project" value="TreeGrafter"/>
</dbReference>
<evidence type="ECO:0000313" key="9">
    <source>
        <dbReference type="EMBL" id="KUK84083.1"/>
    </source>
</evidence>
<dbReference type="Proteomes" id="UP000054705">
    <property type="component" value="Unassembled WGS sequence"/>
</dbReference>
<dbReference type="PATRIC" id="fig|110500.4.peg.276"/>
<feature type="domain" description="Translation initiation factor 3 N-terminal" evidence="8">
    <location>
        <begin position="1"/>
        <end position="48"/>
    </location>
</feature>
<dbReference type="HAMAP" id="MF_00080">
    <property type="entry name" value="IF_3"/>
    <property type="match status" value="1"/>
</dbReference>
<dbReference type="GO" id="GO:0016020">
    <property type="term" value="C:membrane"/>
    <property type="evidence" value="ECO:0007669"/>
    <property type="project" value="TreeGrafter"/>
</dbReference>
<evidence type="ECO:0000256" key="1">
    <source>
        <dbReference type="ARBA" id="ARBA00005439"/>
    </source>
</evidence>
<dbReference type="GO" id="GO:0043022">
    <property type="term" value="F:ribosome binding"/>
    <property type="evidence" value="ECO:0007669"/>
    <property type="project" value="TreeGrafter"/>
</dbReference>
<dbReference type="PROSITE" id="PS00938">
    <property type="entry name" value="IF3"/>
    <property type="match status" value="1"/>
</dbReference>
<accession>A0A101HW67</accession>
<comment type="subcellular location">
    <subcellularLocation>
        <location evidence="4 6">Cytoplasm</location>
    </subcellularLocation>
</comment>
<keyword evidence="2 4" id="KW-0396">Initiation factor</keyword>
<dbReference type="Gene3D" id="3.10.20.80">
    <property type="entry name" value="Translation initiation factor 3 (IF-3), N-terminal domain"/>
    <property type="match status" value="1"/>
</dbReference>
<feature type="domain" description="Translation initiation factor 3 C-terminal" evidence="7">
    <location>
        <begin position="55"/>
        <end position="140"/>
    </location>
</feature>
<dbReference type="AlphaFoldDB" id="A0A101HW67"/>
<sequence length="143" mass="16815">MPVKEALRLAEEKQLDLVEIAPVAKPPVCKIMDYGKYRYEQSKKEKEARKKQRIINVKEVKLRPNIEDHDFEVKARNATRFLRDGDKVKATIMFRGREIVHTKLGQQLLKRLAEHVQDFSTIERHPKLEGRNMIMILAPKQEN</sequence>
<dbReference type="PANTHER" id="PTHR10938">
    <property type="entry name" value="TRANSLATION INITIATION FACTOR IF-3"/>
    <property type="match status" value="1"/>
</dbReference>
<dbReference type="InterPro" id="IPR036788">
    <property type="entry name" value="T_IF-3_C_sf"/>
</dbReference>
<dbReference type="InterPro" id="IPR019813">
    <property type="entry name" value="Translation_initiation_fac3_CS"/>
</dbReference>
<dbReference type="GO" id="GO:0003743">
    <property type="term" value="F:translation initiation factor activity"/>
    <property type="evidence" value="ECO:0007669"/>
    <property type="project" value="UniProtKB-UniRule"/>
</dbReference>
<dbReference type="InterPro" id="IPR036787">
    <property type="entry name" value="T_IF-3_N_sf"/>
</dbReference>
<dbReference type="SUPFAM" id="SSF54364">
    <property type="entry name" value="Translation initiation factor IF3, N-terminal domain"/>
    <property type="match status" value="1"/>
</dbReference>
<dbReference type="InterPro" id="IPR019815">
    <property type="entry name" value="Translation_initiation_fac_3_C"/>
</dbReference>
<comment type="caution">
    <text evidence="9">The sequence shown here is derived from an EMBL/GenBank/DDBJ whole genome shotgun (WGS) entry which is preliminary data.</text>
</comment>
<dbReference type="InterPro" id="IPR019814">
    <property type="entry name" value="Translation_initiation_fac_3_N"/>
</dbReference>
<evidence type="ECO:0000259" key="7">
    <source>
        <dbReference type="Pfam" id="PF00707"/>
    </source>
</evidence>
<dbReference type="SUPFAM" id="SSF55200">
    <property type="entry name" value="Translation initiation factor IF3, C-terminal domain"/>
    <property type="match status" value="1"/>
</dbReference>
<comment type="function">
    <text evidence="4 6">IF-3 binds to the 30S ribosomal subunit and shifts the equilibrium between 70S ribosomes and their 50S and 30S subunits in favor of the free subunits, thus enhancing the availability of 30S subunits on which protein synthesis initiation begins.</text>
</comment>
<dbReference type="PANTHER" id="PTHR10938:SF0">
    <property type="entry name" value="TRANSLATION INITIATION FACTOR IF-3, MITOCHONDRIAL"/>
    <property type="match status" value="1"/>
</dbReference>
<evidence type="ECO:0000256" key="4">
    <source>
        <dbReference type="HAMAP-Rule" id="MF_00080"/>
    </source>
</evidence>
<comment type="similarity">
    <text evidence="1 4 6">Belongs to the IF-3 family.</text>
</comment>
<dbReference type="FunFam" id="3.30.110.10:FF:000001">
    <property type="entry name" value="Translation initiation factor IF-3"/>
    <property type="match status" value="1"/>
</dbReference>
<dbReference type="NCBIfam" id="TIGR00168">
    <property type="entry name" value="infC"/>
    <property type="match status" value="1"/>
</dbReference>
<dbReference type="GO" id="GO:0005829">
    <property type="term" value="C:cytosol"/>
    <property type="evidence" value="ECO:0007669"/>
    <property type="project" value="TreeGrafter"/>
</dbReference>
<dbReference type="EMBL" id="LGGS01000005">
    <property type="protein sequence ID" value="KUK84083.1"/>
    <property type="molecule type" value="Genomic_DNA"/>
</dbReference>
<evidence type="ECO:0000256" key="2">
    <source>
        <dbReference type="ARBA" id="ARBA00022540"/>
    </source>
</evidence>
<dbReference type="Pfam" id="PF05198">
    <property type="entry name" value="IF3_N"/>
    <property type="match status" value="1"/>
</dbReference>
<keyword evidence="3 4" id="KW-0648">Protein biosynthesis</keyword>
<dbReference type="Gene3D" id="3.30.110.10">
    <property type="entry name" value="Translation initiation factor 3 (IF-3), C-terminal domain"/>
    <property type="match status" value="1"/>
</dbReference>
<gene>
    <name evidence="4" type="primary">infC</name>
    <name evidence="9" type="ORF">XD97_0038</name>
</gene>
<evidence type="ECO:0000256" key="5">
    <source>
        <dbReference type="NCBIfam" id="TIGR00168"/>
    </source>
</evidence>
<dbReference type="Pfam" id="PF00707">
    <property type="entry name" value="IF3_C"/>
    <property type="match status" value="1"/>
</dbReference>
<evidence type="ECO:0000259" key="8">
    <source>
        <dbReference type="Pfam" id="PF05198"/>
    </source>
</evidence>
<dbReference type="InterPro" id="IPR001288">
    <property type="entry name" value="Translation_initiation_fac_3"/>
</dbReference>
<keyword evidence="4" id="KW-0963">Cytoplasm</keyword>
<evidence type="ECO:0000313" key="10">
    <source>
        <dbReference type="Proteomes" id="UP000054705"/>
    </source>
</evidence>
<organism evidence="9 10">
    <name type="scientific">Pelotomaculum thermopropionicum</name>
    <dbReference type="NCBI Taxonomy" id="110500"/>
    <lineage>
        <taxon>Bacteria</taxon>
        <taxon>Bacillati</taxon>
        <taxon>Bacillota</taxon>
        <taxon>Clostridia</taxon>
        <taxon>Eubacteriales</taxon>
        <taxon>Desulfotomaculaceae</taxon>
        <taxon>Pelotomaculum</taxon>
    </lineage>
</organism>
<reference evidence="10" key="1">
    <citation type="journal article" date="2015" name="MBio">
        <title>Genome-Resolved Metagenomic Analysis Reveals Roles for Candidate Phyla and Other Microbial Community Members in Biogeochemical Transformations in Oil Reservoirs.</title>
        <authorList>
            <person name="Hu P."/>
            <person name="Tom L."/>
            <person name="Singh A."/>
            <person name="Thomas B.C."/>
            <person name="Baker B.J."/>
            <person name="Piceno Y.M."/>
            <person name="Andersen G.L."/>
            <person name="Banfield J.F."/>
        </authorList>
    </citation>
    <scope>NUCLEOTIDE SEQUENCE [LARGE SCALE GENOMIC DNA]</scope>
</reference>
<comment type="subunit">
    <text evidence="4 6">Monomer.</text>
</comment>
<evidence type="ECO:0000256" key="3">
    <source>
        <dbReference type="ARBA" id="ARBA00022917"/>
    </source>
</evidence>
<evidence type="ECO:0000256" key="6">
    <source>
        <dbReference type="RuleBase" id="RU000646"/>
    </source>
</evidence>
<name>A0A101HW67_9FIRM</name>